<dbReference type="GO" id="GO:0003735">
    <property type="term" value="F:structural constituent of ribosome"/>
    <property type="evidence" value="ECO:0007669"/>
    <property type="project" value="InterPro"/>
</dbReference>
<dbReference type="InterPro" id="IPR001787">
    <property type="entry name" value="Ribosomal_bL21"/>
</dbReference>
<dbReference type="GO" id="GO:0019843">
    <property type="term" value="F:rRNA binding"/>
    <property type="evidence" value="ECO:0007669"/>
    <property type="project" value="UniProtKB-UniRule"/>
</dbReference>
<protein>
    <recommendedName>
        <fullName evidence="4">Large ribosomal subunit protein bL21</fullName>
    </recommendedName>
</protein>
<keyword evidence="4 5" id="KW-0699">rRNA-binding</keyword>
<evidence type="ECO:0000256" key="1">
    <source>
        <dbReference type="ARBA" id="ARBA00008563"/>
    </source>
</evidence>
<gene>
    <name evidence="4" type="primary">rplU</name>
    <name evidence="6" type="ORF">UU69_C0019G0011</name>
</gene>
<evidence type="ECO:0000256" key="4">
    <source>
        <dbReference type="HAMAP-Rule" id="MF_01363"/>
    </source>
</evidence>
<dbReference type="Proteomes" id="UP000034299">
    <property type="component" value="Unassembled WGS sequence"/>
</dbReference>
<organism evidence="6 7">
    <name type="scientific">Candidatus Magasanikbacteria bacterium GW2011_GWA2_41_55</name>
    <dbReference type="NCBI Taxonomy" id="1619038"/>
    <lineage>
        <taxon>Bacteria</taxon>
        <taxon>Candidatus Magasanikiibacteriota</taxon>
    </lineage>
</organism>
<name>A0A0G0WJ46_9BACT</name>
<evidence type="ECO:0000313" key="7">
    <source>
        <dbReference type="Proteomes" id="UP000034299"/>
    </source>
</evidence>
<evidence type="ECO:0000256" key="5">
    <source>
        <dbReference type="RuleBase" id="RU000562"/>
    </source>
</evidence>
<accession>A0A0G0WJ46</accession>
<dbReference type="GO" id="GO:0005737">
    <property type="term" value="C:cytoplasm"/>
    <property type="evidence" value="ECO:0007669"/>
    <property type="project" value="UniProtKB-ARBA"/>
</dbReference>
<keyword evidence="2 4" id="KW-0689">Ribosomal protein</keyword>
<dbReference type="PANTHER" id="PTHR21349">
    <property type="entry name" value="50S RIBOSOMAL PROTEIN L21"/>
    <property type="match status" value="1"/>
</dbReference>
<keyword evidence="3 4" id="KW-0687">Ribonucleoprotein</keyword>
<proteinExistence type="inferred from homology"/>
<dbReference type="PANTHER" id="PTHR21349:SF0">
    <property type="entry name" value="LARGE RIBOSOMAL SUBUNIT PROTEIN BL21M"/>
    <property type="match status" value="1"/>
</dbReference>
<comment type="subunit">
    <text evidence="4">Part of the 50S ribosomal subunit. Contacts protein L20.</text>
</comment>
<dbReference type="InterPro" id="IPR036164">
    <property type="entry name" value="bL21-like_sf"/>
</dbReference>
<dbReference type="GO" id="GO:1990904">
    <property type="term" value="C:ribonucleoprotein complex"/>
    <property type="evidence" value="ECO:0007669"/>
    <property type="project" value="UniProtKB-KW"/>
</dbReference>
<dbReference type="Pfam" id="PF00829">
    <property type="entry name" value="Ribosomal_L21p"/>
    <property type="match status" value="1"/>
</dbReference>
<dbReference type="EMBL" id="LCBP01000019">
    <property type="protein sequence ID" value="KKS12919.1"/>
    <property type="molecule type" value="Genomic_DNA"/>
</dbReference>
<comment type="function">
    <text evidence="4 5">This protein binds to 23S rRNA in the presence of protein L20.</text>
</comment>
<evidence type="ECO:0000256" key="2">
    <source>
        <dbReference type="ARBA" id="ARBA00022980"/>
    </source>
</evidence>
<comment type="similarity">
    <text evidence="1 4 5">Belongs to the bacterial ribosomal protein bL21 family.</text>
</comment>
<dbReference type="GO" id="GO:0006412">
    <property type="term" value="P:translation"/>
    <property type="evidence" value="ECO:0007669"/>
    <property type="project" value="UniProtKB-UniRule"/>
</dbReference>
<dbReference type="HAMAP" id="MF_01363">
    <property type="entry name" value="Ribosomal_bL21"/>
    <property type="match status" value="1"/>
</dbReference>
<dbReference type="SUPFAM" id="SSF141091">
    <property type="entry name" value="L21p-like"/>
    <property type="match status" value="1"/>
</dbReference>
<dbReference type="NCBIfam" id="TIGR00061">
    <property type="entry name" value="L21"/>
    <property type="match status" value="1"/>
</dbReference>
<evidence type="ECO:0000313" key="6">
    <source>
        <dbReference type="EMBL" id="KKS12919.1"/>
    </source>
</evidence>
<dbReference type="GO" id="GO:0005840">
    <property type="term" value="C:ribosome"/>
    <property type="evidence" value="ECO:0007669"/>
    <property type="project" value="UniProtKB-KW"/>
</dbReference>
<dbReference type="AlphaFoldDB" id="A0A0G0WJ46"/>
<sequence>MKFAVIQTGGKQYLVKEGQSLKIEKIVGAKGDKMAFDKVLLIANDDGTEAKVGKPFVDGAKVEAEIMEQGRGDKVLIIKYKRKVRYHRRKGHRQDFTKVKIVKL</sequence>
<reference evidence="6 7" key="1">
    <citation type="journal article" date="2015" name="Nature">
        <title>rRNA introns, odd ribosomes, and small enigmatic genomes across a large radiation of phyla.</title>
        <authorList>
            <person name="Brown C.T."/>
            <person name="Hug L.A."/>
            <person name="Thomas B.C."/>
            <person name="Sharon I."/>
            <person name="Castelle C.J."/>
            <person name="Singh A."/>
            <person name="Wilkins M.J."/>
            <person name="Williams K.H."/>
            <person name="Banfield J.F."/>
        </authorList>
    </citation>
    <scope>NUCLEOTIDE SEQUENCE [LARGE SCALE GENOMIC DNA]</scope>
</reference>
<comment type="caution">
    <text evidence="6">The sequence shown here is derived from an EMBL/GenBank/DDBJ whole genome shotgun (WGS) entry which is preliminary data.</text>
</comment>
<keyword evidence="4 5" id="KW-0694">RNA-binding</keyword>
<dbReference type="InterPro" id="IPR028909">
    <property type="entry name" value="bL21-like"/>
</dbReference>
<dbReference type="PATRIC" id="fig|1619038.3.peg.400"/>
<evidence type="ECO:0000256" key="3">
    <source>
        <dbReference type="ARBA" id="ARBA00023274"/>
    </source>
</evidence>